<feature type="region of interest" description="Disordered" evidence="1">
    <location>
        <begin position="30"/>
        <end position="144"/>
    </location>
</feature>
<dbReference type="VEuPathDB" id="FungiDB:FOXG_12439"/>
<dbReference type="Proteomes" id="UP000009097">
    <property type="component" value="Unassembled WGS sequence"/>
</dbReference>
<feature type="compositionally biased region" description="Basic and acidic residues" evidence="1">
    <location>
        <begin position="36"/>
        <end position="50"/>
    </location>
</feature>
<dbReference type="KEGG" id="fox:FOXG_12439"/>
<proteinExistence type="predicted"/>
<sequence length="162" mass="18746">MKLSAAVLIIFATGILAAPIAMAGGDATPASYNSPEEVKSYDRPKPETHFRPYYTKLKPKLYQPVFAQPQRPKTRRYKLKQPKPHHTNPQSRPKPKPEPKSHHKKHKLIPHQPEFAGPQKRNAHGTNYKPHRRWHSKRLTTQEEPVPSRIISYRVKGLRLDF</sequence>
<dbReference type="RefSeq" id="XP_018251754.1">
    <property type="nucleotide sequence ID" value="XM_018392232.1"/>
</dbReference>
<dbReference type="EMBL" id="DS231713">
    <property type="protein sequence ID" value="KNB13709.1"/>
    <property type="molecule type" value="Genomic_DNA"/>
</dbReference>
<evidence type="ECO:0000256" key="2">
    <source>
        <dbReference type="SAM" id="SignalP"/>
    </source>
</evidence>
<evidence type="ECO:0000313" key="4">
    <source>
        <dbReference type="Proteomes" id="UP000009097"/>
    </source>
</evidence>
<feature type="chain" id="PRO_5005324849" evidence="2">
    <location>
        <begin position="18"/>
        <end position="162"/>
    </location>
</feature>
<feature type="signal peptide" evidence="2">
    <location>
        <begin position="1"/>
        <end position="17"/>
    </location>
</feature>
<keyword evidence="2" id="KW-0732">Signal</keyword>
<dbReference type="AlphaFoldDB" id="A0A0J9VRW7"/>
<reference evidence="3" key="2">
    <citation type="journal article" date="2010" name="Nature">
        <title>Comparative genomics reveals mobile pathogenicity chromosomes in Fusarium.</title>
        <authorList>
            <person name="Ma L.J."/>
            <person name="van der Does H.C."/>
            <person name="Borkovich K.A."/>
            <person name="Coleman J.J."/>
            <person name="Daboussi M.J."/>
            <person name="Di Pietro A."/>
            <person name="Dufresne M."/>
            <person name="Freitag M."/>
            <person name="Grabherr M."/>
            <person name="Henrissat B."/>
            <person name="Houterman P.M."/>
            <person name="Kang S."/>
            <person name="Shim W.B."/>
            <person name="Woloshuk C."/>
            <person name="Xie X."/>
            <person name="Xu J.R."/>
            <person name="Antoniw J."/>
            <person name="Baker S.E."/>
            <person name="Bluhm B.H."/>
            <person name="Breakspear A."/>
            <person name="Brown D.W."/>
            <person name="Butchko R.A."/>
            <person name="Chapman S."/>
            <person name="Coulson R."/>
            <person name="Coutinho P.M."/>
            <person name="Danchin E.G."/>
            <person name="Diener A."/>
            <person name="Gale L.R."/>
            <person name="Gardiner D.M."/>
            <person name="Goff S."/>
            <person name="Hammond-Kosack K.E."/>
            <person name="Hilburn K."/>
            <person name="Hua-Van A."/>
            <person name="Jonkers W."/>
            <person name="Kazan K."/>
            <person name="Kodira C.D."/>
            <person name="Koehrsen M."/>
            <person name="Kumar L."/>
            <person name="Lee Y.H."/>
            <person name="Li L."/>
            <person name="Manners J.M."/>
            <person name="Miranda-Saavedra D."/>
            <person name="Mukherjee M."/>
            <person name="Park G."/>
            <person name="Park J."/>
            <person name="Park S.Y."/>
            <person name="Proctor R.H."/>
            <person name="Regev A."/>
            <person name="Ruiz-Roldan M.C."/>
            <person name="Sain D."/>
            <person name="Sakthikumar S."/>
            <person name="Sykes S."/>
            <person name="Schwartz D.C."/>
            <person name="Turgeon B.G."/>
            <person name="Wapinski I."/>
            <person name="Yoder O."/>
            <person name="Young S."/>
            <person name="Zeng Q."/>
            <person name="Zhou S."/>
            <person name="Galagan J."/>
            <person name="Cuomo C.A."/>
            <person name="Kistler H.C."/>
            <person name="Rep M."/>
        </authorList>
    </citation>
    <scope>NUCLEOTIDE SEQUENCE [LARGE SCALE GENOMIC DNA]</scope>
    <source>
        <strain evidence="3">4287</strain>
    </source>
</reference>
<feature type="compositionally biased region" description="Basic residues" evidence="1">
    <location>
        <begin position="72"/>
        <end position="86"/>
    </location>
</feature>
<evidence type="ECO:0000313" key="3">
    <source>
        <dbReference type="EMBL" id="KNB13709.1"/>
    </source>
</evidence>
<protein>
    <submittedName>
        <fullName evidence="3">Uncharacterized protein</fullName>
    </submittedName>
</protein>
<feature type="compositionally biased region" description="Basic residues" evidence="1">
    <location>
        <begin position="129"/>
        <end position="138"/>
    </location>
</feature>
<gene>
    <name evidence="3" type="ORF">FOXG_12439</name>
</gene>
<name>A0A0J9VRW7_FUSO4</name>
<organism evidence="3 4">
    <name type="scientific">Fusarium oxysporum f. sp. lycopersici (strain 4287 / CBS 123668 / FGSC 9935 / NRRL 34936)</name>
    <name type="common">Fusarium vascular wilt of tomato</name>
    <dbReference type="NCBI Taxonomy" id="426428"/>
    <lineage>
        <taxon>Eukaryota</taxon>
        <taxon>Fungi</taxon>
        <taxon>Dikarya</taxon>
        <taxon>Ascomycota</taxon>
        <taxon>Pezizomycotina</taxon>
        <taxon>Sordariomycetes</taxon>
        <taxon>Hypocreomycetidae</taxon>
        <taxon>Hypocreales</taxon>
        <taxon>Nectriaceae</taxon>
        <taxon>Fusarium</taxon>
        <taxon>Fusarium oxysporum species complex</taxon>
    </lineage>
</organism>
<evidence type="ECO:0000256" key="1">
    <source>
        <dbReference type="SAM" id="MobiDB-lite"/>
    </source>
</evidence>
<accession>A0A0J9VRW7</accession>
<dbReference type="GeneID" id="28953775"/>
<reference evidence="3" key="1">
    <citation type="submission" date="2007-04" db="EMBL/GenBank/DDBJ databases">
        <authorList>
            <consortium name="The Broad Institute Genome Sequencing Platform"/>
            <person name="Birren B."/>
            <person name="Lander E."/>
            <person name="Galagan J."/>
            <person name="Nusbaum C."/>
            <person name="Devon K."/>
            <person name="Ma L.-J."/>
            <person name="Jaffe D."/>
            <person name="Butler J."/>
            <person name="Alvarez P."/>
            <person name="Gnerre S."/>
            <person name="Grabherr M."/>
            <person name="Kleber M."/>
            <person name="Mauceli E."/>
            <person name="Brockman W."/>
            <person name="MacCallum I.A."/>
            <person name="Young S."/>
            <person name="LaButti K."/>
            <person name="DeCaprio D."/>
            <person name="Crawford M."/>
            <person name="Koehrsen M."/>
            <person name="Engels R."/>
            <person name="Montgomery P."/>
            <person name="Pearson M."/>
            <person name="Howarth C."/>
            <person name="Larson L."/>
            <person name="White J."/>
            <person name="O'Leary S."/>
            <person name="Kodira C."/>
            <person name="Zeng Q."/>
            <person name="Yandava C."/>
            <person name="Alvarado L."/>
            <person name="Kistler C."/>
            <person name="Shim W.-B."/>
            <person name="Kang S."/>
            <person name="Woloshuk C."/>
        </authorList>
    </citation>
    <scope>NUCLEOTIDE SEQUENCE</scope>
    <source>
        <strain evidence="3">4287</strain>
    </source>
</reference>